<sequence>MQIDHASIETHLGIAENELLDHLGELIKTDAREFAPKDTGTLAASIDHEVNDQVLRVGSNLDRAIWMEEGTKPHVIRPKNAKALFWPGAEHPWALVNHPGTMARPFLRPALWIKREAA</sequence>
<gene>
    <name evidence="1" type="ORF">G3I39_25115</name>
</gene>
<accession>A0A6N9VBS5</accession>
<name>A0A6N9VBS5_STRMI</name>
<organism evidence="1 2">
    <name type="scientific">Streptomyces microflavus</name>
    <name type="common">Streptomyces lipmanii</name>
    <dbReference type="NCBI Taxonomy" id="1919"/>
    <lineage>
        <taxon>Bacteria</taxon>
        <taxon>Bacillati</taxon>
        <taxon>Actinomycetota</taxon>
        <taxon>Actinomycetes</taxon>
        <taxon>Kitasatosporales</taxon>
        <taxon>Streptomycetaceae</taxon>
        <taxon>Streptomyces</taxon>
    </lineage>
</organism>
<proteinExistence type="predicted"/>
<evidence type="ECO:0000313" key="1">
    <source>
        <dbReference type="EMBL" id="NEB70310.1"/>
    </source>
</evidence>
<dbReference type="Proteomes" id="UP000471648">
    <property type="component" value="Unassembled WGS sequence"/>
</dbReference>
<protein>
    <submittedName>
        <fullName evidence="1">HK97 gp10 family phage protein</fullName>
    </submittedName>
</protein>
<dbReference type="AlphaFoldDB" id="A0A6N9VBS5"/>
<comment type="caution">
    <text evidence="1">The sequence shown here is derived from an EMBL/GenBank/DDBJ whole genome shotgun (WGS) entry which is preliminary data.</text>
</comment>
<reference evidence="1 2" key="1">
    <citation type="submission" date="2020-01" db="EMBL/GenBank/DDBJ databases">
        <title>Insect and environment-associated Actinomycetes.</title>
        <authorList>
            <person name="Currrie C."/>
            <person name="Chevrette M."/>
            <person name="Carlson C."/>
            <person name="Stubbendieck R."/>
            <person name="Wendt-Pienkowski E."/>
        </authorList>
    </citation>
    <scope>NUCLEOTIDE SEQUENCE [LARGE SCALE GENOMIC DNA]</scope>
    <source>
        <strain evidence="1 2">SID14438</strain>
    </source>
</reference>
<evidence type="ECO:0000313" key="2">
    <source>
        <dbReference type="Proteomes" id="UP000471648"/>
    </source>
</evidence>
<dbReference type="RefSeq" id="WP_164358113.1">
    <property type="nucleotide sequence ID" value="NZ_JAAGME010001046.1"/>
</dbReference>
<dbReference type="EMBL" id="JAAGME010001046">
    <property type="protein sequence ID" value="NEB70310.1"/>
    <property type="molecule type" value="Genomic_DNA"/>
</dbReference>